<evidence type="ECO:0000313" key="2">
    <source>
        <dbReference type="EMBL" id="CAH1106242.1"/>
    </source>
</evidence>
<dbReference type="PANTHER" id="PTHR11012:SF30">
    <property type="entry name" value="PROTEIN KINASE-LIKE DOMAIN-CONTAINING"/>
    <property type="match status" value="1"/>
</dbReference>
<dbReference type="OrthoDB" id="8250698at2759"/>
<reference evidence="2" key="1">
    <citation type="submission" date="2022-01" db="EMBL/GenBank/DDBJ databases">
        <authorList>
            <person name="King R."/>
        </authorList>
    </citation>
    <scope>NUCLEOTIDE SEQUENCE</scope>
</reference>
<name>A0A9P0CMV3_9CUCU</name>
<evidence type="ECO:0000313" key="3">
    <source>
        <dbReference type="Proteomes" id="UP001153636"/>
    </source>
</evidence>
<dbReference type="AlphaFoldDB" id="A0A9P0CMV3"/>
<dbReference type="InterPro" id="IPR011009">
    <property type="entry name" value="Kinase-like_dom_sf"/>
</dbReference>
<protein>
    <recommendedName>
        <fullName evidence="1">CHK kinase-like domain-containing protein</fullName>
    </recommendedName>
</protein>
<dbReference type="EMBL" id="OV651814">
    <property type="protein sequence ID" value="CAH1106242.1"/>
    <property type="molecule type" value="Genomic_DNA"/>
</dbReference>
<dbReference type="SUPFAM" id="SSF56112">
    <property type="entry name" value="Protein kinase-like (PK-like)"/>
    <property type="match status" value="1"/>
</dbReference>
<dbReference type="InterPro" id="IPR004119">
    <property type="entry name" value="EcKL"/>
</dbReference>
<dbReference type="Pfam" id="PF02958">
    <property type="entry name" value="EcKL"/>
    <property type="match status" value="1"/>
</dbReference>
<dbReference type="Proteomes" id="UP001153636">
    <property type="component" value="Chromosome 2"/>
</dbReference>
<dbReference type="SMART" id="SM00587">
    <property type="entry name" value="CHK"/>
    <property type="match status" value="1"/>
</dbReference>
<sequence>MDHPNLEKSVVDLLEKVVHRKLENFEVQFHDGNKKGEGFLSEMIFVSLKNKETGEDHNLVIKSVLSSETGTTREFIYASFFNETQYYTKIFPNLMKFQKLYSEIRTFDNYGKCYATCLDSGHEKIVMDNLKFKNYEVPPKNITLSLKSYEKIFKMYAEFHALSYALKDHQPKDFLDITKNLENNWFKLLDLPTFEDYIIHFMKKVKQYLKEEQENKILEKFEHYVDNCPVIFREKVTYRGQYGTILHGDCWSNNLMIKYNTSKEIEHIKMIDFQLGFVASPALDLIYSFYSGAGKESLDNLEYLLKLYYSTLSETLRNYGCDPEKIYPYEILQKDWKEHCHFGLFTGIMLWVTKLATDLTDMPTINEFIDGTYEAGDSENFGIKFDELEFRKHALNIVRHLHENDFL</sequence>
<keyword evidence="3" id="KW-1185">Reference proteome</keyword>
<dbReference type="PANTHER" id="PTHR11012">
    <property type="entry name" value="PROTEIN KINASE-LIKE DOMAIN-CONTAINING"/>
    <property type="match status" value="1"/>
</dbReference>
<accession>A0A9P0CMV3</accession>
<feature type="domain" description="CHK kinase-like" evidence="1">
    <location>
        <begin position="125"/>
        <end position="318"/>
    </location>
</feature>
<dbReference type="Gene3D" id="3.90.1200.10">
    <property type="match status" value="1"/>
</dbReference>
<dbReference type="InterPro" id="IPR015897">
    <property type="entry name" value="CHK_kinase-like"/>
</dbReference>
<organism evidence="2 3">
    <name type="scientific">Psylliodes chrysocephalus</name>
    <dbReference type="NCBI Taxonomy" id="3402493"/>
    <lineage>
        <taxon>Eukaryota</taxon>
        <taxon>Metazoa</taxon>
        <taxon>Ecdysozoa</taxon>
        <taxon>Arthropoda</taxon>
        <taxon>Hexapoda</taxon>
        <taxon>Insecta</taxon>
        <taxon>Pterygota</taxon>
        <taxon>Neoptera</taxon>
        <taxon>Endopterygota</taxon>
        <taxon>Coleoptera</taxon>
        <taxon>Polyphaga</taxon>
        <taxon>Cucujiformia</taxon>
        <taxon>Chrysomeloidea</taxon>
        <taxon>Chrysomelidae</taxon>
        <taxon>Galerucinae</taxon>
        <taxon>Alticini</taxon>
        <taxon>Psylliodes</taxon>
    </lineage>
</organism>
<gene>
    <name evidence="2" type="ORF">PSYICH_LOCUS6446</name>
</gene>
<proteinExistence type="predicted"/>
<evidence type="ECO:0000259" key="1">
    <source>
        <dbReference type="SMART" id="SM00587"/>
    </source>
</evidence>